<dbReference type="AlphaFoldDB" id="A0A0F6AF87"/>
<evidence type="ECO:0000313" key="2">
    <source>
        <dbReference type="EMBL" id="KKE84865.1"/>
    </source>
</evidence>
<feature type="transmembrane region" description="Helical" evidence="1">
    <location>
        <begin position="165"/>
        <end position="186"/>
    </location>
</feature>
<keyword evidence="1" id="KW-0812">Transmembrane</keyword>
<evidence type="ECO:0000256" key="1">
    <source>
        <dbReference type="SAM" id="Phobius"/>
    </source>
</evidence>
<feature type="transmembrane region" description="Helical" evidence="1">
    <location>
        <begin position="82"/>
        <end position="106"/>
    </location>
</feature>
<protein>
    <submittedName>
        <fullName evidence="2">Uncharacterized protein</fullName>
    </submittedName>
</protein>
<sequence>MKLAHLIFATVIALTAFYIQIDNPSKVIHLYISTLAFCFTFGIYKNEPNIYHISIILFLIAISEHLIFSYGLVNLGKNNDNYLVVGTVVFGIQLLINLFAIILFIFRVQISRLFSSSSKIILTDFDGLFHWVFIAASFMNILALIENALRNGLGWLSLTFFYDIYPTFGYALIAVTCGLLLTMVIIQLKNKQLT</sequence>
<feature type="transmembrane region" description="Helical" evidence="1">
    <location>
        <begin position="51"/>
        <end position="70"/>
    </location>
</feature>
<keyword evidence="1" id="KW-1133">Transmembrane helix</keyword>
<dbReference type="RefSeq" id="WP_046354874.1">
    <property type="nucleotide sequence ID" value="NZ_AUXW01000090.1"/>
</dbReference>
<feature type="transmembrane region" description="Helical" evidence="1">
    <location>
        <begin position="127"/>
        <end position="145"/>
    </location>
</feature>
<feature type="transmembrane region" description="Helical" evidence="1">
    <location>
        <begin position="27"/>
        <end position="44"/>
    </location>
</feature>
<organism evidence="2 3">
    <name type="scientific">Pseudoalteromonas luteoviolacea S4054</name>
    <dbReference type="NCBI Taxonomy" id="1129367"/>
    <lineage>
        <taxon>Bacteria</taxon>
        <taxon>Pseudomonadati</taxon>
        <taxon>Pseudomonadota</taxon>
        <taxon>Gammaproteobacteria</taxon>
        <taxon>Alteromonadales</taxon>
        <taxon>Pseudoalteromonadaceae</taxon>
        <taxon>Pseudoalteromonas</taxon>
    </lineage>
</organism>
<keyword evidence="1" id="KW-0472">Membrane</keyword>
<dbReference type="PATRIC" id="fig|1129367.4.peg.1068"/>
<gene>
    <name evidence="2" type="ORF">N479_07145</name>
</gene>
<proteinExistence type="predicted"/>
<accession>A0A0F6AF87</accession>
<comment type="caution">
    <text evidence="2">The sequence shown here is derived from an EMBL/GenBank/DDBJ whole genome shotgun (WGS) entry which is preliminary data.</text>
</comment>
<name>A0A0F6AF87_9GAMM</name>
<reference evidence="2 3" key="1">
    <citation type="journal article" date="2015" name="BMC Genomics">
        <title>Genome mining reveals unlocked bioactive potential of marine Gram-negative bacteria.</title>
        <authorList>
            <person name="Machado H."/>
            <person name="Sonnenschein E.C."/>
            <person name="Melchiorsen J."/>
            <person name="Gram L."/>
        </authorList>
    </citation>
    <scope>NUCLEOTIDE SEQUENCE [LARGE SCALE GENOMIC DNA]</scope>
    <source>
        <strain evidence="2 3">S4054</strain>
    </source>
</reference>
<dbReference type="EMBL" id="AUXW01000090">
    <property type="protein sequence ID" value="KKE84865.1"/>
    <property type="molecule type" value="Genomic_DNA"/>
</dbReference>
<dbReference type="Proteomes" id="UP000033434">
    <property type="component" value="Unassembled WGS sequence"/>
</dbReference>
<evidence type="ECO:0000313" key="3">
    <source>
        <dbReference type="Proteomes" id="UP000033434"/>
    </source>
</evidence>